<evidence type="ECO:0000313" key="2">
    <source>
        <dbReference type="EMBL" id="CAD9155409.1"/>
    </source>
</evidence>
<evidence type="ECO:0008006" key="3">
    <source>
        <dbReference type="Google" id="ProtNLM"/>
    </source>
</evidence>
<evidence type="ECO:0000256" key="1">
    <source>
        <dbReference type="SAM" id="MobiDB-lite"/>
    </source>
</evidence>
<accession>A0A7S1R3X4</accession>
<organism evidence="2">
    <name type="scientific">Neobodo designis</name>
    <name type="common">Flagellated protozoan</name>
    <name type="synonym">Bodo designis</name>
    <dbReference type="NCBI Taxonomy" id="312471"/>
    <lineage>
        <taxon>Eukaryota</taxon>
        <taxon>Discoba</taxon>
        <taxon>Euglenozoa</taxon>
        <taxon>Kinetoplastea</taxon>
        <taxon>Metakinetoplastina</taxon>
        <taxon>Neobodonida</taxon>
        <taxon>Neobodo</taxon>
    </lineage>
</organism>
<sequence>MIEKHHSARQMKFTTTALSFNVHYGTLYEFDLVACTQANLASGKLRNVRRVTPTSVTDDTGLLRSLSTPSISKESPAMLPAKAHKPETSVSAPTTSGTPAAATSSCSATDSESSAEKASKALASALAPPVDVVAKQTNLGAQSRRAQPYDLGPVAKDAHGKHCFDRMLSREKQLCGEWAVFYHSYSFAALLYEVQAGVASVLFRFQSEYGTLPRLLKRPFNDIPDCATLLQRFKKMPQQDHSPEFRAVGICATTSLLAEDSEAPPKRCFLQGYSCTDLSFVGVLENLLVSCGVPEGQKKELAQKIIALGSAHGLDVSQFKGPKCKSGRAGHLLQIFVKRTLVNRYAYASLPYGVPDTTRPDLEVALEQGGPIKGQVRIVPNPSVFMRGNAVRMYVYSADPTFHAGRQAFQKELTELLTPIIGAPEVRTVAAQGIYGGVLPAWFNATDFEEQKKKKAP</sequence>
<dbReference type="EMBL" id="HBGF01052524">
    <property type="protein sequence ID" value="CAD9155409.1"/>
    <property type="molecule type" value="Transcribed_RNA"/>
</dbReference>
<feature type="region of interest" description="Disordered" evidence="1">
    <location>
        <begin position="55"/>
        <end position="110"/>
    </location>
</feature>
<feature type="compositionally biased region" description="Low complexity" evidence="1">
    <location>
        <begin position="88"/>
        <end position="110"/>
    </location>
</feature>
<gene>
    <name evidence="2" type="ORF">NDES1114_LOCUS35152</name>
</gene>
<dbReference type="AlphaFoldDB" id="A0A7S1R3X4"/>
<protein>
    <recommendedName>
        <fullName evidence="3">WWE domain-containing protein</fullName>
    </recommendedName>
</protein>
<reference evidence="2" key="1">
    <citation type="submission" date="2021-01" db="EMBL/GenBank/DDBJ databases">
        <authorList>
            <person name="Corre E."/>
            <person name="Pelletier E."/>
            <person name="Niang G."/>
            <person name="Scheremetjew M."/>
            <person name="Finn R."/>
            <person name="Kale V."/>
            <person name="Holt S."/>
            <person name="Cochrane G."/>
            <person name="Meng A."/>
            <person name="Brown T."/>
            <person name="Cohen L."/>
        </authorList>
    </citation>
    <scope>NUCLEOTIDE SEQUENCE</scope>
    <source>
        <strain evidence="2">CCAP 1951/1</strain>
    </source>
</reference>
<proteinExistence type="predicted"/>
<name>A0A7S1R3X4_NEODS</name>